<name>A0A382G9P4_9ZZZZ</name>
<evidence type="ECO:0008006" key="3">
    <source>
        <dbReference type="Google" id="ProtNLM"/>
    </source>
</evidence>
<sequence length="300" mass="33097">MSAQITESPDQQALARTLSTVDRLGLRENLVELDAQGYTTIRGVLSEDQVDRAKQALLNRVEENTGKRIDIDTATSEDFQSAMGTSMDYLPYMLYDDVVFEEILMAEKPLTIVSYIVGESCLLSSIGCHFKAPGPTGVIPLHADTAGPQPFATYAQTANVNYALTPYSREAGATALVPGSHKHARQPTPSESSLSDEQCNPAAIPADLAPGDCVVWHGHTWHGSFERQIPGVRMNLAVYFARHHVQTQERHKEVIPEAVLARHANDERFERLLARSVAYGWQREGPDYAAMGRSPTGWYD</sequence>
<dbReference type="AlphaFoldDB" id="A0A382G9P4"/>
<dbReference type="PANTHER" id="PTHR20883">
    <property type="entry name" value="PHYTANOYL-COA DIOXYGENASE DOMAIN CONTAINING 1"/>
    <property type="match status" value="1"/>
</dbReference>
<dbReference type="InterPro" id="IPR008775">
    <property type="entry name" value="Phytyl_CoA_dOase-like"/>
</dbReference>
<dbReference type="Pfam" id="PF05721">
    <property type="entry name" value="PhyH"/>
    <property type="match status" value="1"/>
</dbReference>
<dbReference type="GO" id="GO:0046872">
    <property type="term" value="F:metal ion binding"/>
    <property type="evidence" value="ECO:0007669"/>
    <property type="project" value="UniProtKB-ARBA"/>
</dbReference>
<accession>A0A382G9P4</accession>
<dbReference type="GO" id="GO:0016491">
    <property type="term" value="F:oxidoreductase activity"/>
    <property type="evidence" value="ECO:0007669"/>
    <property type="project" value="UniProtKB-ARBA"/>
</dbReference>
<feature type="region of interest" description="Disordered" evidence="1">
    <location>
        <begin position="177"/>
        <end position="198"/>
    </location>
</feature>
<dbReference type="PANTHER" id="PTHR20883:SF48">
    <property type="entry name" value="ECTOINE DIOXYGENASE"/>
    <property type="match status" value="1"/>
</dbReference>
<feature type="compositionally biased region" description="Polar residues" evidence="1">
    <location>
        <begin position="187"/>
        <end position="198"/>
    </location>
</feature>
<reference evidence="2" key="1">
    <citation type="submission" date="2018-05" db="EMBL/GenBank/DDBJ databases">
        <authorList>
            <person name="Lanie J.A."/>
            <person name="Ng W.-L."/>
            <person name="Kazmierczak K.M."/>
            <person name="Andrzejewski T.M."/>
            <person name="Davidsen T.M."/>
            <person name="Wayne K.J."/>
            <person name="Tettelin H."/>
            <person name="Glass J.I."/>
            <person name="Rusch D."/>
            <person name="Podicherti R."/>
            <person name="Tsui H.-C.T."/>
            <person name="Winkler M.E."/>
        </authorList>
    </citation>
    <scope>NUCLEOTIDE SEQUENCE</scope>
</reference>
<gene>
    <name evidence="2" type="ORF">METZ01_LOCUS224131</name>
</gene>
<organism evidence="2">
    <name type="scientific">marine metagenome</name>
    <dbReference type="NCBI Taxonomy" id="408172"/>
    <lineage>
        <taxon>unclassified sequences</taxon>
        <taxon>metagenomes</taxon>
        <taxon>ecological metagenomes</taxon>
    </lineage>
</organism>
<dbReference type="SUPFAM" id="SSF51197">
    <property type="entry name" value="Clavaminate synthase-like"/>
    <property type="match status" value="1"/>
</dbReference>
<evidence type="ECO:0000313" key="2">
    <source>
        <dbReference type="EMBL" id="SVB71277.1"/>
    </source>
</evidence>
<dbReference type="EMBL" id="UINC01054036">
    <property type="protein sequence ID" value="SVB71277.1"/>
    <property type="molecule type" value="Genomic_DNA"/>
</dbReference>
<evidence type="ECO:0000256" key="1">
    <source>
        <dbReference type="SAM" id="MobiDB-lite"/>
    </source>
</evidence>
<dbReference type="Gene3D" id="2.60.120.620">
    <property type="entry name" value="q2cbj1_9rhob like domain"/>
    <property type="match status" value="1"/>
</dbReference>
<protein>
    <recommendedName>
        <fullName evidence="3">Phytanoyl-CoA dioxygenase family protein</fullName>
    </recommendedName>
</protein>
<proteinExistence type="predicted"/>